<feature type="domain" description="TonB-dependent receptor plug" evidence="13">
    <location>
        <begin position="113"/>
        <end position="217"/>
    </location>
</feature>
<dbReference type="Gene3D" id="2.170.130.10">
    <property type="entry name" value="TonB-dependent receptor, plug domain"/>
    <property type="match status" value="1"/>
</dbReference>
<organism evidence="14 15">
    <name type="scientific">Phocaeicola vulgatus</name>
    <name type="common">Bacteroides vulgatus</name>
    <dbReference type="NCBI Taxonomy" id="821"/>
    <lineage>
        <taxon>Bacteria</taxon>
        <taxon>Pseudomonadati</taxon>
        <taxon>Bacteroidota</taxon>
        <taxon>Bacteroidia</taxon>
        <taxon>Bacteroidales</taxon>
        <taxon>Bacteroidaceae</taxon>
        <taxon>Phocaeicola</taxon>
    </lineage>
</organism>
<evidence type="ECO:0000256" key="10">
    <source>
        <dbReference type="PROSITE-ProRule" id="PRU01360"/>
    </source>
</evidence>
<comment type="similarity">
    <text evidence="10 11">Belongs to the TonB-dependent receptor family.</text>
</comment>
<dbReference type="InterPro" id="IPR008969">
    <property type="entry name" value="CarboxyPept-like_regulatory"/>
</dbReference>
<dbReference type="PANTHER" id="PTHR30069:SF29">
    <property type="entry name" value="HEMOGLOBIN AND HEMOGLOBIN-HAPTOGLOBIN-BINDING PROTEIN 1-RELATED"/>
    <property type="match status" value="1"/>
</dbReference>
<evidence type="ECO:0000256" key="4">
    <source>
        <dbReference type="ARBA" id="ARBA00022692"/>
    </source>
</evidence>
<gene>
    <name evidence="14" type="primary">btuB_3</name>
    <name evidence="14" type="ORF">EH214_01964</name>
</gene>
<evidence type="ECO:0000259" key="13">
    <source>
        <dbReference type="Pfam" id="PF07715"/>
    </source>
</evidence>
<dbReference type="GO" id="GO:0044718">
    <property type="term" value="P:siderophore transmembrane transport"/>
    <property type="evidence" value="ECO:0007669"/>
    <property type="project" value="TreeGrafter"/>
</dbReference>
<dbReference type="EMBL" id="RWHZ01000022">
    <property type="protein sequence ID" value="TSE48809.1"/>
    <property type="molecule type" value="Genomic_DNA"/>
</dbReference>
<name>A0A663A087_PHOVU</name>
<keyword evidence="2 10" id="KW-0813">Transport</keyword>
<dbReference type="AlphaFoldDB" id="A0A663A087"/>
<dbReference type="Pfam" id="PF07715">
    <property type="entry name" value="Plug"/>
    <property type="match status" value="1"/>
</dbReference>
<dbReference type="InterPro" id="IPR039426">
    <property type="entry name" value="TonB-dep_rcpt-like"/>
</dbReference>
<keyword evidence="6 11" id="KW-0798">TonB box</keyword>
<keyword evidence="5" id="KW-0732">Signal</keyword>
<dbReference type="Proteomes" id="UP000408523">
    <property type="component" value="Unassembled WGS sequence"/>
</dbReference>
<dbReference type="SUPFAM" id="SSF56935">
    <property type="entry name" value="Porins"/>
    <property type="match status" value="1"/>
</dbReference>
<dbReference type="RefSeq" id="WP_004312213.1">
    <property type="nucleotide sequence ID" value="NZ_CAXKYE010000037.1"/>
</dbReference>
<keyword evidence="9 10" id="KW-0998">Cell outer membrane</keyword>
<dbReference type="GO" id="GO:0009279">
    <property type="term" value="C:cell outer membrane"/>
    <property type="evidence" value="ECO:0007669"/>
    <property type="project" value="UniProtKB-SubCell"/>
</dbReference>
<dbReference type="InterPro" id="IPR036942">
    <property type="entry name" value="Beta-barrel_TonB_sf"/>
</dbReference>
<evidence type="ECO:0000256" key="8">
    <source>
        <dbReference type="ARBA" id="ARBA00023170"/>
    </source>
</evidence>
<evidence type="ECO:0000256" key="5">
    <source>
        <dbReference type="ARBA" id="ARBA00022729"/>
    </source>
</evidence>
<keyword evidence="7 10" id="KW-0472">Membrane</keyword>
<dbReference type="InterPro" id="IPR012910">
    <property type="entry name" value="Plug_dom"/>
</dbReference>
<evidence type="ECO:0000313" key="14">
    <source>
        <dbReference type="EMBL" id="TSE48809.1"/>
    </source>
</evidence>
<evidence type="ECO:0000256" key="11">
    <source>
        <dbReference type="RuleBase" id="RU003357"/>
    </source>
</evidence>
<sequence>MGICCFPMISWAQVFLSGRIVDKKTNEPVVGASVYIRKNQVGDNANDNGLYRIKLPQNGTYLVEVSFIGYKTIKQSVTVNRNTTKNFFLEESTEVLNEVVVKASSQQAEINHIRKSPMAVTVVDGAKLRGRSTGIEEVLTRTSGIKVRKSGGLGSSSKMSIHGLEGKRVAIYIDGFPLNSPDGSFDINDIPIDAIKYIEIYKGIVPAEYGSDGLGGAINVVTREDECDLVGFTQEFASFGTSKTLVSVKKMFEKPGIQIGGGFFHNKSDNNYKMTYPVFETNLPSSAYQEVIRNNDYYRSTMYNVGLTFTKFWFDKIELECAFYNNKKGIQALDFDSRFSHTHGTNIMPTLTLEKKNFLFKNLEFKSGLVTPIIHTHLVDTARTKRQWDGTITNTMGETDDNLLNYSDDKQFEIRHKLNLKYKLKQHTFNLNNQFTYSRYRPKDDYTAEYVGFDPSGFPSNMKGNTLGLAHEYSSRNNKLQNSLMFSLYYLNSGIYRTSDKIVDESESVKKEPKKTKINNFYYGISEGISYEFFKGVRGKFSLSHNVRLPDTEELFGDGVTVKPSVDLNPEISNNINLGLIMDKSNFMGLSRFQLETNLYYMYITDMISLFPADIRMIYTNLGKTQIMGGDFDLKIDVTPQLYSYFNLTYQDIRDKLKWTTNDQSVKNPTYDKQVPNIPRFYFNYGLEYHTEGLLGKHEISRIYIDASYVHDFDWSWQMSNLPEQRKKWLIPRSHLFTAGFQQSIWKNKVSLGFEVENIFNKESYMEFKKPLQGRTFKIKLRFNWFGDESSGGAMSL</sequence>
<dbReference type="Pfam" id="PF00593">
    <property type="entry name" value="TonB_dep_Rec_b-barrel"/>
    <property type="match status" value="1"/>
</dbReference>
<comment type="caution">
    <text evidence="14">The sequence shown here is derived from an EMBL/GenBank/DDBJ whole genome shotgun (WGS) entry which is preliminary data.</text>
</comment>
<dbReference type="InterPro" id="IPR000531">
    <property type="entry name" value="Beta-barrel_TonB"/>
</dbReference>
<dbReference type="SUPFAM" id="SSF49464">
    <property type="entry name" value="Carboxypeptidase regulatory domain-like"/>
    <property type="match status" value="1"/>
</dbReference>
<dbReference type="Pfam" id="PF13715">
    <property type="entry name" value="CarbopepD_reg_2"/>
    <property type="match status" value="1"/>
</dbReference>
<reference evidence="14 15" key="1">
    <citation type="journal article" date="2019" name="Nat. Commun.">
        <title>Gram positive-like bacteriocins with broad spectrum anti-Bacteroidales activity encoded on mobile elements of the human gut microbiota.</title>
        <authorList>
            <person name="Bechon N."/>
            <person name="Coyne M.J.Jr."/>
            <person name="Laclare-Mceneany V."/>
            <person name="Chatzidaki-Livanis M."/>
            <person name="Ghigo J.-M."/>
            <person name="Comstock L.E."/>
        </authorList>
    </citation>
    <scope>NUCLEOTIDE SEQUENCE [LARGE SCALE GENOMIC DNA]</scope>
    <source>
        <strain evidence="14 15">CL01T12C17</strain>
    </source>
</reference>
<dbReference type="PANTHER" id="PTHR30069">
    <property type="entry name" value="TONB-DEPENDENT OUTER MEMBRANE RECEPTOR"/>
    <property type="match status" value="1"/>
</dbReference>
<evidence type="ECO:0000256" key="1">
    <source>
        <dbReference type="ARBA" id="ARBA00004571"/>
    </source>
</evidence>
<feature type="domain" description="TonB-dependent receptor-like beta-barrel" evidence="12">
    <location>
        <begin position="262"/>
        <end position="709"/>
    </location>
</feature>
<dbReference type="PROSITE" id="PS52016">
    <property type="entry name" value="TONB_DEPENDENT_REC_3"/>
    <property type="match status" value="1"/>
</dbReference>
<keyword evidence="4 10" id="KW-0812">Transmembrane</keyword>
<evidence type="ECO:0000313" key="15">
    <source>
        <dbReference type="Proteomes" id="UP000408523"/>
    </source>
</evidence>
<evidence type="ECO:0000259" key="12">
    <source>
        <dbReference type="Pfam" id="PF00593"/>
    </source>
</evidence>
<proteinExistence type="inferred from homology"/>
<evidence type="ECO:0000256" key="6">
    <source>
        <dbReference type="ARBA" id="ARBA00023077"/>
    </source>
</evidence>
<evidence type="ECO:0000256" key="2">
    <source>
        <dbReference type="ARBA" id="ARBA00022448"/>
    </source>
</evidence>
<evidence type="ECO:0000256" key="7">
    <source>
        <dbReference type="ARBA" id="ARBA00023136"/>
    </source>
</evidence>
<comment type="subcellular location">
    <subcellularLocation>
        <location evidence="1 10">Cell outer membrane</location>
        <topology evidence="1 10">Multi-pass membrane protein</topology>
    </subcellularLocation>
</comment>
<dbReference type="GO" id="GO:0015344">
    <property type="term" value="F:siderophore uptake transmembrane transporter activity"/>
    <property type="evidence" value="ECO:0007669"/>
    <property type="project" value="TreeGrafter"/>
</dbReference>
<protein>
    <submittedName>
        <fullName evidence="14">Putative vitamin B12 transporter, BtuB-like</fullName>
    </submittedName>
</protein>
<dbReference type="Gene3D" id="2.60.40.1120">
    <property type="entry name" value="Carboxypeptidase-like, regulatory domain"/>
    <property type="match status" value="1"/>
</dbReference>
<dbReference type="InterPro" id="IPR037066">
    <property type="entry name" value="Plug_dom_sf"/>
</dbReference>
<dbReference type="Gene3D" id="2.40.170.20">
    <property type="entry name" value="TonB-dependent receptor, beta-barrel domain"/>
    <property type="match status" value="1"/>
</dbReference>
<evidence type="ECO:0000256" key="3">
    <source>
        <dbReference type="ARBA" id="ARBA00022452"/>
    </source>
</evidence>
<keyword evidence="3 10" id="KW-1134">Transmembrane beta strand</keyword>
<accession>A0A663A087</accession>
<evidence type="ECO:0000256" key="9">
    <source>
        <dbReference type="ARBA" id="ARBA00023237"/>
    </source>
</evidence>
<keyword evidence="8" id="KW-0675">Receptor</keyword>